<dbReference type="SUPFAM" id="SSF88659">
    <property type="entry name" value="Sigma3 and sigma4 domains of RNA polymerase sigma factors"/>
    <property type="match status" value="1"/>
</dbReference>
<dbReference type="Pfam" id="PF08281">
    <property type="entry name" value="Sigma70_r4_2"/>
    <property type="match status" value="1"/>
</dbReference>
<evidence type="ECO:0000313" key="8">
    <source>
        <dbReference type="Proteomes" id="UP000620266"/>
    </source>
</evidence>
<dbReference type="InterPro" id="IPR013324">
    <property type="entry name" value="RNA_pol_sigma_r3/r4-like"/>
</dbReference>
<evidence type="ECO:0000313" key="7">
    <source>
        <dbReference type="EMBL" id="GGB98960.1"/>
    </source>
</evidence>
<dbReference type="AlphaFoldDB" id="A0A8J2UP29"/>
<evidence type="ECO:0000256" key="1">
    <source>
        <dbReference type="ARBA" id="ARBA00010641"/>
    </source>
</evidence>
<reference evidence="7" key="2">
    <citation type="submission" date="2020-09" db="EMBL/GenBank/DDBJ databases">
        <authorList>
            <person name="Sun Q."/>
            <person name="Sedlacek I."/>
        </authorList>
    </citation>
    <scope>NUCLEOTIDE SEQUENCE</scope>
    <source>
        <strain evidence="7">CCM 7086</strain>
    </source>
</reference>
<evidence type="ECO:0000256" key="4">
    <source>
        <dbReference type="ARBA" id="ARBA00023163"/>
    </source>
</evidence>
<dbReference type="Gene3D" id="1.10.10.10">
    <property type="entry name" value="Winged helix-like DNA-binding domain superfamily/Winged helix DNA-binding domain"/>
    <property type="match status" value="1"/>
</dbReference>
<dbReference type="InterPro" id="IPR007627">
    <property type="entry name" value="RNA_pol_sigma70_r2"/>
</dbReference>
<keyword evidence="4" id="KW-0804">Transcription</keyword>
<dbReference type="GO" id="GO:0016987">
    <property type="term" value="F:sigma factor activity"/>
    <property type="evidence" value="ECO:0007669"/>
    <property type="project" value="UniProtKB-KW"/>
</dbReference>
<evidence type="ECO:0000259" key="6">
    <source>
        <dbReference type="Pfam" id="PF08281"/>
    </source>
</evidence>
<dbReference type="InterPro" id="IPR013325">
    <property type="entry name" value="RNA_pol_sigma_r2"/>
</dbReference>
<evidence type="ECO:0000256" key="2">
    <source>
        <dbReference type="ARBA" id="ARBA00023015"/>
    </source>
</evidence>
<dbReference type="PANTHER" id="PTHR43133:SF63">
    <property type="entry name" value="RNA POLYMERASE SIGMA FACTOR FECI-RELATED"/>
    <property type="match status" value="1"/>
</dbReference>
<dbReference type="NCBIfam" id="TIGR02937">
    <property type="entry name" value="sigma70-ECF"/>
    <property type="match status" value="1"/>
</dbReference>
<evidence type="ECO:0000256" key="3">
    <source>
        <dbReference type="ARBA" id="ARBA00023082"/>
    </source>
</evidence>
<comment type="similarity">
    <text evidence="1">Belongs to the sigma-70 factor family. ECF subfamily.</text>
</comment>
<dbReference type="GO" id="GO:0006352">
    <property type="term" value="P:DNA-templated transcription initiation"/>
    <property type="evidence" value="ECO:0007669"/>
    <property type="project" value="InterPro"/>
</dbReference>
<dbReference type="InterPro" id="IPR014284">
    <property type="entry name" value="RNA_pol_sigma-70_dom"/>
</dbReference>
<dbReference type="EMBL" id="BMCG01000001">
    <property type="protein sequence ID" value="GGB98960.1"/>
    <property type="molecule type" value="Genomic_DNA"/>
</dbReference>
<dbReference type="GO" id="GO:0003677">
    <property type="term" value="F:DNA binding"/>
    <property type="evidence" value="ECO:0007669"/>
    <property type="project" value="InterPro"/>
</dbReference>
<dbReference type="Proteomes" id="UP000620266">
    <property type="component" value="Unassembled WGS sequence"/>
</dbReference>
<dbReference type="InterPro" id="IPR036388">
    <property type="entry name" value="WH-like_DNA-bd_sf"/>
</dbReference>
<reference evidence="7" key="1">
    <citation type="journal article" date="2014" name="Int. J. Syst. Evol. Microbiol.">
        <title>Complete genome sequence of Corynebacterium casei LMG S-19264T (=DSM 44701T), isolated from a smear-ripened cheese.</title>
        <authorList>
            <consortium name="US DOE Joint Genome Institute (JGI-PGF)"/>
            <person name="Walter F."/>
            <person name="Albersmeier A."/>
            <person name="Kalinowski J."/>
            <person name="Ruckert C."/>
        </authorList>
    </citation>
    <scope>NUCLEOTIDE SEQUENCE</scope>
    <source>
        <strain evidence="7">CCM 7086</strain>
    </source>
</reference>
<sequence>MHALYCEHRGWLFNWLRRKLGCAHNAADLTQDTFLRIITSRDALLGMREPRAYLATTAKRLLVDQTRRQLLEQAYLKELAVVTARLEDSPSPERIMQTLQALVQIEAALDGLSVNARQAFLLHYLDGQTHAAIAAALGVSTKMVQKYLIQALAHCQRPLED</sequence>
<dbReference type="Gene3D" id="1.10.1740.10">
    <property type="match status" value="1"/>
</dbReference>
<dbReference type="SUPFAM" id="SSF88946">
    <property type="entry name" value="Sigma2 domain of RNA polymerase sigma factors"/>
    <property type="match status" value="1"/>
</dbReference>
<accession>A0A8J2UP29</accession>
<feature type="domain" description="RNA polymerase sigma factor 70 region 4 type 2" evidence="6">
    <location>
        <begin position="103"/>
        <end position="155"/>
    </location>
</feature>
<organism evidence="7 8">
    <name type="scientific">Oxalicibacterium flavum</name>
    <dbReference type="NCBI Taxonomy" id="179467"/>
    <lineage>
        <taxon>Bacteria</taxon>
        <taxon>Pseudomonadati</taxon>
        <taxon>Pseudomonadota</taxon>
        <taxon>Betaproteobacteria</taxon>
        <taxon>Burkholderiales</taxon>
        <taxon>Oxalobacteraceae</taxon>
        <taxon>Oxalicibacterium</taxon>
    </lineage>
</organism>
<dbReference type="InterPro" id="IPR039425">
    <property type="entry name" value="RNA_pol_sigma-70-like"/>
</dbReference>
<comment type="caution">
    <text evidence="7">The sequence shown here is derived from an EMBL/GenBank/DDBJ whole genome shotgun (WGS) entry which is preliminary data.</text>
</comment>
<proteinExistence type="inferred from homology"/>
<name>A0A8J2UP29_9BURK</name>
<evidence type="ECO:0000259" key="5">
    <source>
        <dbReference type="Pfam" id="PF04542"/>
    </source>
</evidence>
<gene>
    <name evidence="7" type="primary">fecI</name>
    <name evidence="7" type="ORF">GCM10007205_05310</name>
</gene>
<dbReference type="Pfam" id="PF04542">
    <property type="entry name" value="Sigma70_r2"/>
    <property type="match status" value="1"/>
</dbReference>
<dbReference type="InterPro" id="IPR013249">
    <property type="entry name" value="RNA_pol_sigma70_r4_t2"/>
</dbReference>
<keyword evidence="2" id="KW-0805">Transcription regulation</keyword>
<keyword evidence="3" id="KW-0731">Sigma factor</keyword>
<dbReference type="PANTHER" id="PTHR43133">
    <property type="entry name" value="RNA POLYMERASE ECF-TYPE SIGMA FACTO"/>
    <property type="match status" value="1"/>
</dbReference>
<keyword evidence="8" id="KW-1185">Reference proteome</keyword>
<protein>
    <submittedName>
        <fullName evidence="7">RNA polymerase sigma factor</fullName>
    </submittedName>
</protein>
<feature type="domain" description="RNA polymerase sigma-70 region 2" evidence="5">
    <location>
        <begin position="4"/>
        <end position="69"/>
    </location>
</feature>